<dbReference type="GeneID" id="25917301"/>
<reference evidence="1 2" key="1">
    <citation type="submission" date="2011-02" db="EMBL/GenBank/DDBJ databases">
        <title>The Genome Sequence of Sphaeroforma arctica JP610.</title>
        <authorList>
            <consortium name="The Broad Institute Genome Sequencing Platform"/>
            <person name="Russ C."/>
            <person name="Cuomo C."/>
            <person name="Young S.K."/>
            <person name="Zeng Q."/>
            <person name="Gargeya S."/>
            <person name="Alvarado L."/>
            <person name="Berlin A."/>
            <person name="Chapman S.B."/>
            <person name="Chen Z."/>
            <person name="Freedman E."/>
            <person name="Gellesch M."/>
            <person name="Goldberg J."/>
            <person name="Griggs A."/>
            <person name="Gujja S."/>
            <person name="Heilman E."/>
            <person name="Heiman D."/>
            <person name="Howarth C."/>
            <person name="Mehta T."/>
            <person name="Neiman D."/>
            <person name="Pearson M."/>
            <person name="Roberts A."/>
            <person name="Saif S."/>
            <person name="Shea T."/>
            <person name="Shenoy N."/>
            <person name="Sisk P."/>
            <person name="Stolte C."/>
            <person name="Sykes S."/>
            <person name="White J."/>
            <person name="Yandava C."/>
            <person name="Burger G."/>
            <person name="Gray M.W."/>
            <person name="Holland P.W.H."/>
            <person name="King N."/>
            <person name="Lang F.B.F."/>
            <person name="Roger A.J."/>
            <person name="Ruiz-Trillo I."/>
            <person name="Haas B."/>
            <person name="Nusbaum C."/>
            <person name="Birren B."/>
        </authorList>
    </citation>
    <scope>NUCLEOTIDE SEQUENCE [LARGE SCALE GENOMIC DNA]</scope>
    <source>
        <strain evidence="1 2">JP610</strain>
    </source>
</reference>
<organism evidence="1 2">
    <name type="scientific">Sphaeroforma arctica JP610</name>
    <dbReference type="NCBI Taxonomy" id="667725"/>
    <lineage>
        <taxon>Eukaryota</taxon>
        <taxon>Ichthyosporea</taxon>
        <taxon>Ichthyophonida</taxon>
        <taxon>Sphaeroforma</taxon>
    </lineage>
</organism>
<gene>
    <name evidence="1" type="ORF">SARC_16797</name>
</gene>
<evidence type="ECO:0000313" key="2">
    <source>
        <dbReference type="Proteomes" id="UP000054560"/>
    </source>
</evidence>
<dbReference type="EMBL" id="KQ250519">
    <property type="protein sequence ID" value="KNC70671.1"/>
    <property type="molecule type" value="Genomic_DNA"/>
</dbReference>
<evidence type="ECO:0000313" key="1">
    <source>
        <dbReference type="EMBL" id="KNC70671.1"/>
    </source>
</evidence>
<dbReference type="AlphaFoldDB" id="A0A0L0F229"/>
<dbReference type="RefSeq" id="XP_014144573.1">
    <property type="nucleotide sequence ID" value="XM_014289098.1"/>
</dbReference>
<keyword evidence="2" id="KW-1185">Reference proteome</keyword>
<name>A0A0L0F229_9EUKA</name>
<accession>A0A0L0F229</accession>
<protein>
    <submittedName>
        <fullName evidence="1">Uncharacterized protein</fullName>
    </submittedName>
</protein>
<sequence>MALSGNPKVKLNRVDTIENSVAAIGTSGDGSLILKVSSVTFLEPRNWFLTIGLQVVAYIVLRCSLN</sequence>
<feature type="non-terminal residue" evidence="1">
    <location>
        <position position="66"/>
    </location>
</feature>
<proteinExistence type="predicted"/>
<dbReference type="Proteomes" id="UP000054560">
    <property type="component" value="Unassembled WGS sequence"/>
</dbReference>